<dbReference type="WBParaSite" id="MCOS_0000936401-mRNA-1">
    <property type="protein sequence ID" value="MCOS_0000936401-mRNA-1"/>
    <property type="gene ID" value="MCOS_0000936401"/>
</dbReference>
<evidence type="ECO:0000256" key="2">
    <source>
        <dbReference type="ARBA" id="ARBA00022840"/>
    </source>
</evidence>
<dbReference type="AlphaFoldDB" id="A0A0R3UNI8"/>
<dbReference type="STRING" id="53468.A0A0R3UNI8"/>
<evidence type="ECO:0000259" key="3">
    <source>
        <dbReference type="PROSITE" id="PS50011"/>
    </source>
</evidence>
<dbReference type="GO" id="GO:0005524">
    <property type="term" value="F:ATP binding"/>
    <property type="evidence" value="ECO:0007669"/>
    <property type="project" value="UniProtKB-KW"/>
</dbReference>
<reference evidence="4 5" key="2">
    <citation type="submission" date="2018-10" db="EMBL/GenBank/DDBJ databases">
        <authorList>
            <consortium name="Pathogen Informatics"/>
        </authorList>
    </citation>
    <scope>NUCLEOTIDE SEQUENCE [LARGE SCALE GENOMIC DNA]</scope>
</reference>
<dbReference type="OrthoDB" id="6287586at2759"/>
<gene>
    <name evidence="4" type="ORF">MCOS_LOCUS9365</name>
</gene>
<keyword evidence="2" id="KW-0067">ATP-binding</keyword>
<keyword evidence="5" id="KW-1185">Reference proteome</keyword>
<protein>
    <submittedName>
        <fullName evidence="6">Protein kinase domain-containing protein</fullName>
    </submittedName>
</protein>
<feature type="domain" description="Protein kinase" evidence="3">
    <location>
        <begin position="67"/>
        <end position="177"/>
    </location>
</feature>
<evidence type="ECO:0000256" key="1">
    <source>
        <dbReference type="ARBA" id="ARBA00022741"/>
    </source>
</evidence>
<dbReference type="PANTHER" id="PTHR24418">
    <property type="entry name" value="TYROSINE-PROTEIN KINASE"/>
    <property type="match status" value="1"/>
</dbReference>
<organism evidence="6">
    <name type="scientific">Mesocestoides corti</name>
    <name type="common">Flatworm</name>
    <dbReference type="NCBI Taxonomy" id="53468"/>
    <lineage>
        <taxon>Eukaryota</taxon>
        <taxon>Metazoa</taxon>
        <taxon>Spiralia</taxon>
        <taxon>Lophotrochozoa</taxon>
        <taxon>Platyhelminthes</taxon>
        <taxon>Cestoda</taxon>
        <taxon>Eucestoda</taxon>
        <taxon>Cyclophyllidea</taxon>
        <taxon>Mesocestoididae</taxon>
        <taxon>Mesocestoides</taxon>
    </lineage>
</organism>
<evidence type="ECO:0000313" key="4">
    <source>
        <dbReference type="EMBL" id="VDD83362.1"/>
    </source>
</evidence>
<dbReference type="Gene3D" id="3.30.200.20">
    <property type="entry name" value="Phosphorylase Kinase, domain 1"/>
    <property type="match status" value="1"/>
</dbReference>
<evidence type="ECO:0000313" key="5">
    <source>
        <dbReference type="Proteomes" id="UP000267029"/>
    </source>
</evidence>
<keyword evidence="1" id="KW-0547">Nucleotide-binding</keyword>
<dbReference type="GO" id="GO:0004672">
    <property type="term" value="F:protein kinase activity"/>
    <property type="evidence" value="ECO:0007669"/>
    <property type="project" value="InterPro"/>
</dbReference>
<dbReference type="SUPFAM" id="SSF56112">
    <property type="entry name" value="Protein kinase-like (PK-like)"/>
    <property type="match status" value="1"/>
</dbReference>
<dbReference type="InterPro" id="IPR050198">
    <property type="entry name" value="Non-receptor_tyrosine_kinases"/>
</dbReference>
<accession>A0A0R3UNI8</accession>
<evidence type="ECO:0000313" key="6">
    <source>
        <dbReference type="WBParaSite" id="MCOS_0000936401-mRNA-1"/>
    </source>
</evidence>
<dbReference type="InterPro" id="IPR011009">
    <property type="entry name" value="Kinase-like_dom_sf"/>
</dbReference>
<name>A0A0R3UNI8_MESCO</name>
<dbReference type="PROSITE" id="PS50011">
    <property type="entry name" value="PROTEIN_KINASE_DOM"/>
    <property type="match status" value="1"/>
</dbReference>
<dbReference type="InterPro" id="IPR000719">
    <property type="entry name" value="Prot_kinase_dom"/>
</dbReference>
<sequence>MGSQHAKAKKACPENGDRNFSIRLAKGKKLKSGDDATSVSSLDLVPTLEGSVTALYDYDPSLNACSSAIAVKKGSGQYGVVYEAIFKPYDVTVAVKTLKGSQRKLAINSPDSSLFILFSLSFIQEDITLRDEFLQEARLMKSLRHPNLVRLLVDLVWFGDKVVGSFSTSDDVFTPHR</sequence>
<proteinExistence type="predicted"/>
<dbReference type="EMBL" id="UXSR01005704">
    <property type="protein sequence ID" value="VDD83362.1"/>
    <property type="molecule type" value="Genomic_DNA"/>
</dbReference>
<dbReference type="Proteomes" id="UP000267029">
    <property type="component" value="Unassembled WGS sequence"/>
</dbReference>
<reference evidence="6" key="1">
    <citation type="submission" date="2017-02" db="UniProtKB">
        <authorList>
            <consortium name="WormBaseParasite"/>
        </authorList>
    </citation>
    <scope>IDENTIFICATION</scope>
</reference>